<evidence type="ECO:0000313" key="3">
    <source>
        <dbReference type="EMBL" id="KAG7172925.1"/>
    </source>
</evidence>
<dbReference type="AlphaFoldDB" id="A0A8J5N441"/>
<dbReference type="GO" id="GO:0016020">
    <property type="term" value="C:membrane"/>
    <property type="evidence" value="ECO:0007669"/>
    <property type="project" value="TreeGrafter"/>
</dbReference>
<accession>A0A8J5N441</accession>
<dbReference type="InterPro" id="IPR002861">
    <property type="entry name" value="Reeler_dom"/>
</dbReference>
<keyword evidence="1" id="KW-0732">Signal</keyword>
<comment type="caution">
    <text evidence="3">The sequence shown here is derived from an EMBL/GenBank/DDBJ whole genome shotgun (WGS) entry which is preliminary data.</text>
</comment>
<evidence type="ECO:0000256" key="1">
    <source>
        <dbReference type="SAM" id="SignalP"/>
    </source>
</evidence>
<feature type="signal peptide" evidence="1">
    <location>
        <begin position="1"/>
        <end position="27"/>
    </location>
</feature>
<evidence type="ECO:0000313" key="4">
    <source>
        <dbReference type="Proteomes" id="UP000747542"/>
    </source>
</evidence>
<gene>
    <name evidence="3" type="primary">Dfp-L</name>
    <name evidence="3" type="ORF">Hamer_G017907</name>
</gene>
<dbReference type="Pfam" id="PF02014">
    <property type="entry name" value="Reeler"/>
    <property type="match status" value="1"/>
</dbReference>
<feature type="chain" id="PRO_5035242349" evidence="1">
    <location>
        <begin position="28"/>
        <end position="168"/>
    </location>
</feature>
<feature type="domain" description="Reelin" evidence="2">
    <location>
        <begin position="18"/>
        <end position="168"/>
    </location>
</feature>
<evidence type="ECO:0000259" key="2">
    <source>
        <dbReference type="PROSITE" id="PS51019"/>
    </source>
</evidence>
<proteinExistence type="predicted"/>
<organism evidence="3 4">
    <name type="scientific">Homarus americanus</name>
    <name type="common">American lobster</name>
    <dbReference type="NCBI Taxonomy" id="6706"/>
    <lineage>
        <taxon>Eukaryota</taxon>
        <taxon>Metazoa</taxon>
        <taxon>Ecdysozoa</taxon>
        <taxon>Arthropoda</taxon>
        <taxon>Crustacea</taxon>
        <taxon>Multicrustacea</taxon>
        <taxon>Malacostraca</taxon>
        <taxon>Eumalacostraca</taxon>
        <taxon>Eucarida</taxon>
        <taxon>Decapoda</taxon>
        <taxon>Pleocyemata</taxon>
        <taxon>Astacidea</taxon>
        <taxon>Nephropoidea</taxon>
        <taxon>Nephropidae</taxon>
        <taxon>Homarus</taxon>
    </lineage>
</organism>
<reference evidence="3" key="1">
    <citation type="journal article" date="2021" name="Sci. Adv.">
        <title>The American lobster genome reveals insights on longevity, neural, and immune adaptations.</title>
        <authorList>
            <person name="Polinski J.M."/>
            <person name="Zimin A.V."/>
            <person name="Clark K.F."/>
            <person name="Kohn A.B."/>
            <person name="Sadowski N."/>
            <person name="Timp W."/>
            <person name="Ptitsyn A."/>
            <person name="Khanna P."/>
            <person name="Romanova D.Y."/>
            <person name="Williams P."/>
            <person name="Greenwood S.J."/>
            <person name="Moroz L.L."/>
            <person name="Walt D.R."/>
            <person name="Bodnar A.G."/>
        </authorList>
    </citation>
    <scope>NUCLEOTIDE SEQUENCE</scope>
    <source>
        <strain evidence="3">GMGI-L3</strain>
    </source>
</reference>
<dbReference type="EMBL" id="JAHLQT010010216">
    <property type="protein sequence ID" value="KAG7172925.1"/>
    <property type="molecule type" value="Genomic_DNA"/>
</dbReference>
<name>A0A8J5N441_HOMAM</name>
<dbReference type="PROSITE" id="PS51019">
    <property type="entry name" value="REELIN"/>
    <property type="match status" value="1"/>
</dbReference>
<sequence>MKFSTMAGATAEGVLVAVLCLVAGVAGRSTTVPAEACQSMMPSHGHNAQLSQPPYNLIVRGNTQAINSPVNVVLAGAGPRDMFRGFFVKAFDDATGRAIGSFTNAPKTIDCGGVATGAHHAGPSAKNSVTLTWQPPVGFTGSVSFMATVVQTMDTFWVGVVSKSVNFS</sequence>
<keyword evidence="4" id="KW-1185">Reference proteome</keyword>
<dbReference type="Proteomes" id="UP000747542">
    <property type="component" value="Unassembled WGS sequence"/>
</dbReference>
<protein>
    <submittedName>
        <fullName evidence="3">Defense protein-like</fullName>
    </submittedName>
</protein>
<dbReference type="PANTHER" id="PTHR45828:SF45">
    <property type="entry name" value="REELIN DOMAIN-CONTAINING PROTEIN"/>
    <property type="match status" value="1"/>
</dbReference>
<dbReference type="InterPro" id="IPR042307">
    <property type="entry name" value="Reeler_sf"/>
</dbReference>
<dbReference type="Gene3D" id="2.60.40.4060">
    <property type="entry name" value="Reeler domain"/>
    <property type="match status" value="1"/>
</dbReference>
<dbReference type="CDD" id="cd08544">
    <property type="entry name" value="Reeler"/>
    <property type="match status" value="1"/>
</dbReference>
<dbReference type="PANTHER" id="PTHR45828">
    <property type="entry name" value="CYTOCHROME B561/FERRIC REDUCTASE TRANSMEMBRANE"/>
    <property type="match status" value="1"/>
</dbReference>
<dbReference type="InterPro" id="IPR051237">
    <property type="entry name" value="Ferric-chelate_Red/DefProt"/>
</dbReference>